<evidence type="ECO:0000259" key="6">
    <source>
        <dbReference type="Pfam" id="PF02803"/>
    </source>
</evidence>
<dbReference type="InterPro" id="IPR020616">
    <property type="entry name" value="Thiolase_N"/>
</dbReference>
<dbReference type="InterPro" id="IPR020615">
    <property type="entry name" value="Thiolase_acyl_enz_int_AS"/>
</dbReference>
<dbReference type="PROSITE" id="PS00737">
    <property type="entry name" value="THIOLASE_2"/>
    <property type="match status" value="1"/>
</dbReference>
<organism evidence="7 8">
    <name type="scientific">Paraglaciecola chathamensis</name>
    <dbReference type="NCBI Taxonomy" id="368405"/>
    <lineage>
        <taxon>Bacteria</taxon>
        <taxon>Pseudomonadati</taxon>
        <taxon>Pseudomonadota</taxon>
        <taxon>Gammaproteobacteria</taxon>
        <taxon>Alteromonadales</taxon>
        <taxon>Alteromonadaceae</taxon>
        <taxon>Paraglaciecola</taxon>
    </lineage>
</organism>
<gene>
    <name evidence="7" type="ORF">GCM10011274_22820</name>
</gene>
<evidence type="ECO:0000256" key="1">
    <source>
        <dbReference type="ARBA" id="ARBA00010982"/>
    </source>
</evidence>
<name>A0A8H9M4J3_9ALTE</name>
<evidence type="ECO:0000256" key="3">
    <source>
        <dbReference type="ARBA" id="ARBA00023315"/>
    </source>
</evidence>
<dbReference type="EMBL" id="BMZC01000005">
    <property type="protein sequence ID" value="GGZ64026.1"/>
    <property type="molecule type" value="Genomic_DNA"/>
</dbReference>
<keyword evidence="3 4" id="KW-0012">Acyltransferase</keyword>
<dbReference type="PIRSF" id="PIRSF000429">
    <property type="entry name" value="Ac-CoA_Ac_transf"/>
    <property type="match status" value="1"/>
</dbReference>
<dbReference type="Gene3D" id="3.40.47.10">
    <property type="match status" value="2"/>
</dbReference>
<evidence type="ECO:0000313" key="7">
    <source>
        <dbReference type="EMBL" id="GGZ64026.1"/>
    </source>
</evidence>
<dbReference type="InterPro" id="IPR016039">
    <property type="entry name" value="Thiolase-like"/>
</dbReference>
<dbReference type="RefSeq" id="WP_191866059.1">
    <property type="nucleotide sequence ID" value="NZ_BMZC01000005.1"/>
</dbReference>
<protein>
    <submittedName>
        <fullName evidence="7">Acetyl-CoA acetyltransferase</fullName>
    </submittedName>
</protein>
<feature type="domain" description="Thiolase N-terminal" evidence="5">
    <location>
        <begin position="6"/>
        <end position="226"/>
    </location>
</feature>
<dbReference type="InterPro" id="IPR020613">
    <property type="entry name" value="Thiolase_CS"/>
</dbReference>
<dbReference type="InterPro" id="IPR020617">
    <property type="entry name" value="Thiolase_C"/>
</dbReference>
<feature type="domain" description="Thiolase C-terminal" evidence="6">
    <location>
        <begin position="277"/>
        <end position="398"/>
    </location>
</feature>
<reference evidence="7" key="2">
    <citation type="submission" date="2020-09" db="EMBL/GenBank/DDBJ databases">
        <authorList>
            <person name="Sun Q."/>
            <person name="Kim S."/>
        </authorList>
    </citation>
    <scope>NUCLEOTIDE SEQUENCE</scope>
    <source>
        <strain evidence="7">KCTC 32337</strain>
    </source>
</reference>
<dbReference type="AlphaFoldDB" id="A0A8H9M4J3"/>
<dbReference type="PANTHER" id="PTHR43365">
    <property type="entry name" value="BLR7806 PROTEIN"/>
    <property type="match status" value="1"/>
</dbReference>
<accession>A0A8H9M4J3</accession>
<comment type="similarity">
    <text evidence="1 4">Belongs to the thiolase-like superfamily. Thiolase family.</text>
</comment>
<dbReference type="NCBIfam" id="TIGR01930">
    <property type="entry name" value="AcCoA-C-Actrans"/>
    <property type="match status" value="1"/>
</dbReference>
<dbReference type="Proteomes" id="UP000622604">
    <property type="component" value="Unassembled WGS sequence"/>
</dbReference>
<dbReference type="SUPFAM" id="SSF53901">
    <property type="entry name" value="Thiolase-like"/>
    <property type="match status" value="2"/>
</dbReference>
<proteinExistence type="inferred from homology"/>
<sequence>MNSAYIYDVIRSPRGKAKPEGGLHDVSAFALLSALYGSLETRTGLQGEYVTDVILGCATQVNEQAGNIAKTSTMYHGWPGSVSGLTVNRYCSSGIDAVNIAAMKVMTGMDDLTIAGGVEMLSRTPMFADKPSAFMDLALSSKMGMFPMGNGADLVASQYKVTREQADQVALLSHQRAAHARDNHYFKSIIPIVNPQKGITFHQDELIRDTSLEVLAQMKPSFAKLGEQGIDALYLRQFPQLEEIVHVHTPANSPSMADGAALSLIGSLHAKDRLNVQPRAKISAMCNYNGDTRSVITGAVAATQALLKRENMQASDIDLFEIHEAFAATMVMCKQSLGIGDEKLNVNGGCIALGHPLGATGTIMLATLLDELERRDLTTGIVAASGAAGSGSALMIERV</sequence>
<comment type="caution">
    <text evidence="7">The sequence shown here is derived from an EMBL/GenBank/DDBJ whole genome shotgun (WGS) entry which is preliminary data.</text>
</comment>
<dbReference type="Pfam" id="PF02803">
    <property type="entry name" value="Thiolase_C"/>
    <property type="match status" value="1"/>
</dbReference>
<evidence type="ECO:0000256" key="2">
    <source>
        <dbReference type="ARBA" id="ARBA00022679"/>
    </source>
</evidence>
<evidence type="ECO:0000259" key="5">
    <source>
        <dbReference type="Pfam" id="PF00108"/>
    </source>
</evidence>
<reference evidence="7" key="1">
    <citation type="journal article" date="2014" name="Int. J. Syst. Evol. Microbiol.">
        <title>Complete genome sequence of Corynebacterium casei LMG S-19264T (=DSM 44701T), isolated from a smear-ripened cheese.</title>
        <authorList>
            <consortium name="US DOE Joint Genome Institute (JGI-PGF)"/>
            <person name="Walter F."/>
            <person name="Albersmeier A."/>
            <person name="Kalinowski J."/>
            <person name="Ruckert C."/>
        </authorList>
    </citation>
    <scope>NUCLEOTIDE SEQUENCE</scope>
    <source>
        <strain evidence="7">KCTC 32337</strain>
    </source>
</reference>
<dbReference type="InterPro" id="IPR002155">
    <property type="entry name" value="Thiolase"/>
</dbReference>
<evidence type="ECO:0000313" key="8">
    <source>
        <dbReference type="Proteomes" id="UP000622604"/>
    </source>
</evidence>
<dbReference type="PROSITE" id="PS00098">
    <property type="entry name" value="THIOLASE_1"/>
    <property type="match status" value="1"/>
</dbReference>
<keyword evidence="2 4" id="KW-0808">Transferase</keyword>
<dbReference type="CDD" id="cd00751">
    <property type="entry name" value="thiolase"/>
    <property type="match status" value="1"/>
</dbReference>
<dbReference type="GO" id="GO:0003988">
    <property type="term" value="F:acetyl-CoA C-acyltransferase activity"/>
    <property type="evidence" value="ECO:0007669"/>
    <property type="project" value="UniProtKB-ARBA"/>
</dbReference>
<dbReference type="PANTHER" id="PTHR43365:SF1">
    <property type="entry name" value="ACETYL-COA C-ACYLTRANSFERASE"/>
    <property type="match status" value="1"/>
</dbReference>
<dbReference type="Pfam" id="PF00108">
    <property type="entry name" value="Thiolase_N"/>
    <property type="match status" value="1"/>
</dbReference>
<evidence type="ECO:0000256" key="4">
    <source>
        <dbReference type="RuleBase" id="RU003557"/>
    </source>
</evidence>